<dbReference type="SUPFAM" id="SSF46689">
    <property type="entry name" value="Homeodomain-like"/>
    <property type="match status" value="1"/>
</dbReference>
<dbReference type="SUPFAM" id="SSF51215">
    <property type="entry name" value="Regulatory protein AraC"/>
    <property type="match status" value="1"/>
</dbReference>
<sequence>MLAINLEHVPKIKLLGYVSYKNPWIHFKRNTDEYILYFIKSGELHLHENGTPYRLMKGDVLLLEPQLEHEGLEKHPCDYFFIHFQHRDIRPLQIDDVLPLAKHVIFESIPSPLPQDASGLSDVCYFPKYYRYTNKNNLHHALHDMNELLQLNRRKQYNRSLTALKFAEWMIGVSRENLISELQHNDKRSTRSFMKVNELLDYIHQNYPDKITGSAIETKFECNYDYINRIFHEVTGYPITRYVNLVRINHAKELIEATHLSMNEIGYLTGLNDPYYFSKVFKKYVGLSPSQYDKKVREEAQHLP</sequence>
<dbReference type="GO" id="GO:0003700">
    <property type="term" value="F:DNA-binding transcription factor activity"/>
    <property type="evidence" value="ECO:0007669"/>
    <property type="project" value="InterPro"/>
</dbReference>
<protein>
    <submittedName>
        <fullName evidence="5">AraC family transcriptional regulator</fullName>
    </submittedName>
</protein>
<keyword evidence="2" id="KW-0238">DNA-binding</keyword>
<dbReference type="OrthoDB" id="9791615at2"/>
<dbReference type="InterPro" id="IPR003313">
    <property type="entry name" value="AraC-bd"/>
</dbReference>
<proteinExistence type="predicted"/>
<name>A0A0D5NNZ1_9BACL</name>
<dbReference type="PANTHER" id="PTHR43280">
    <property type="entry name" value="ARAC-FAMILY TRANSCRIPTIONAL REGULATOR"/>
    <property type="match status" value="1"/>
</dbReference>
<dbReference type="PANTHER" id="PTHR43280:SF30">
    <property type="entry name" value="MMSAB OPERON REGULATORY PROTEIN"/>
    <property type="match status" value="1"/>
</dbReference>
<keyword evidence="3" id="KW-0804">Transcription</keyword>
<dbReference type="EMBL" id="CP011058">
    <property type="protein sequence ID" value="AJY76991.1"/>
    <property type="molecule type" value="Genomic_DNA"/>
</dbReference>
<organism evidence="5 6">
    <name type="scientific">Paenibacillus beijingensis</name>
    <dbReference type="NCBI Taxonomy" id="1126833"/>
    <lineage>
        <taxon>Bacteria</taxon>
        <taxon>Bacillati</taxon>
        <taxon>Bacillota</taxon>
        <taxon>Bacilli</taxon>
        <taxon>Bacillales</taxon>
        <taxon>Paenibacillaceae</taxon>
        <taxon>Paenibacillus</taxon>
    </lineage>
</organism>
<dbReference type="PROSITE" id="PS01124">
    <property type="entry name" value="HTH_ARAC_FAMILY_2"/>
    <property type="match status" value="1"/>
</dbReference>
<evidence type="ECO:0000313" key="5">
    <source>
        <dbReference type="EMBL" id="AJY76991.1"/>
    </source>
</evidence>
<dbReference type="AlphaFoldDB" id="A0A0D5NNZ1"/>
<dbReference type="SMART" id="SM00342">
    <property type="entry name" value="HTH_ARAC"/>
    <property type="match status" value="1"/>
</dbReference>
<evidence type="ECO:0000256" key="1">
    <source>
        <dbReference type="ARBA" id="ARBA00023015"/>
    </source>
</evidence>
<dbReference type="PATRIC" id="fig|1126833.4.peg.5185"/>
<dbReference type="HOGENOM" id="CLU_000445_88_6_9"/>
<dbReference type="Pfam" id="PF12833">
    <property type="entry name" value="HTH_18"/>
    <property type="match status" value="1"/>
</dbReference>
<dbReference type="GO" id="GO:0043565">
    <property type="term" value="F:sequence-specific DNA binding"/>
    <property type="evidence" value="ECO:0007669"/>
    <property type="project" value="InterPro"/>
</dbReference>
<dbReference type="KEGG" id="pbj:VN24_23575"/>
<evidence type="ECO:0000256" key="3">
    <source>
        <dbReference type="ARBA" id="ARBA00023163"/>
    </source>
</evidence>
<keyword evidence="6" id="KW-1185">Reference proteome</keyword>
<dbReference type="STRING" id="1126833.VN24_23575"/>
<reference evidence="6" key="2">
    <citation type="submission" date="2015-03" db="EMBL/GenBank/DDBJ databases">
        <title>Genome sequence of Paenibacillus beijingensis strain DSM 24997T.</title>
        <authorList>
            <person name="Kwak Y."/>
            <person name="Shin J.-H."/>
        </authorList>
    </citation>
    <scope>NUCLEOTIDE SEQUENCE [LARGE SCALE GENOMIC DNA]</scope>
    <source>
        <strain evidence="6">DSM 24997</strain>
    </source>
</reference>
<feature type="domain" description="HTH araC/xylS-type" evidence="4">
    <location>
        <begin position="197"/>
        <end position="295"/>
    </location>
</feature>
<evidence type="ECO:0000313" key="6">
    <source>
        <dbReference type="Proteomes" id="UP000032633"/>
    </source>
</evidence>
<dbReference type="RefSeq" id="WP_045672416.1">
    <property type="nucleotide sequence ID" value="NZ_CP011058.1"/>
</dbReference>
<dbReference type="InterPro" id="IPR037923">
    <property type="entry name" value="HTH-like"/>
</dbReference>
<accession>A0A0D5NNZ1</accession>
<dbReference type="InterPro" id="IPR018062">
    <property type="entry name" value="HTH_AraC-typ_CS"/>
</dbReference>
<keyword evidence="1" id="KW-0805">Transcription regulation</keyword>
<reference evidence="5 6" key="1">
    <citation type="journal article" date="2015" name="J. Biotechnol.">
        <title>Complete genome sequence of Paenibacillus beijingensis 7188(T) (=DSM 24997(T)), a novel rhizobacterium from jujube garden soil.</title>
        <authorList>
            <person name="Kwak Y."/>
            <person name="Shin J.H."/>
        </authorList>
    </citation>
    <scope>NUCLEOTIDE SEQUENCE [LARGE SCALE GENOMIC DNA]</scope>
    <source>
        <strain evidence="5 6">DSM 24997</strain>
    </source>
</reference>
<gene>
    <name evidence="5" type="ORF">VN24_23575</name>
</gene>
<dbReference type="Gene3D" id="1.10.10.60">
    <property type="entry name" value="Homeodomain-like"/>
    <property type="match status" value="2"/>
</dbReference>
<dbReference type="Pfam" id="PF02311">
    <property type="entry name" value="AraC_binding"/>
    <property type="match status" value="1"/>
</dbReference>
<dbReference type="Proteomes" id="UP000032633">
    <property type="component" value="Chromosome"/>
</dbReference>
<dbReference type="InterPro" id="IPR009057">
    <property type="entry name" value="Homeodomain-like_sf"/>
</dbReference>
<evidence type="ECO:0000259" key="4">
    <source>
        <dbReference type="PROSITE" id="PS01124"/>
    </source>
</evidence>
<dbReference type="InterPro" id="IPR018060">
    <property type="entry name" value="HTH_AraC"/>
</dbReference>
<dbReference type="PROSITE" id="PS00041">
    <property type="entry name" value="HTH_ARAC_FAMILY_1"/>
    <property type="match status" value="1"/>
</dbReference>
<evidence type="ECO:0000256" key="2">
    <source>
        <dbReference type="ARBA" id="ARBA00023125"/>
    </source>
</evidence>